<dbReference type="Gene3D" id="3.20.80.10">
    <property type="entry name" value="Regulatory factor, effector binding domain"/>
    <property type="match status" value="1"/>
</dbReference>
<dbReference type="InterPro" id="IPR011256">
    <property type="entry name" value="Reg_factor_effector_dom_sf"/>
</dbReference>
<keyword evidence="3" id="KW-1185">Reference proteome</keyword>
<dbReference type="RefSeq" id="WP_378151269.1">
    <property type="nucleotide sequence ID" value="NZ_JBHSEC010000001.1"/>
</dbReference>
<feature type="domain" description="AraC effector-binding" evidence="1">
    <location>
        <begin position="1"/>
        <end position="147"/>
    </location>
</feature>
<dbReference type="SUPFAM" id="SSF55136">
    <property type="entry name" value="Probable bacterial effector-binding domain"/>
    <property type="match status" value="1"/>
</dbReference>
<proteinExistence type="predicted"/>
<dbReference type="SMART" id="SM00871">
    <property type="entry name" value="AraC_E_bind"/>
    <property type="match status" value="1"/>
</dbReference>
<accession>A0ABV8X1J5</accession>
<sequence>MECSKVNKSFKAIGVKGYGKYEDFEDLVPKTAREFLMRREEFLNAADTEIALYEPKKDAGHIEGQFFVGLIVNETPEVIPSQMEYIEESGGYVTTRGNIKEISSLHQRLTKWSEESGYERDTGAFIVETYHPLPNGEEEVEIYWPII</sequence>
<dbReference type="Pfam" id="PF14526">
    <property type="entry name" value="Cass2"/>
    <property type="match status" value="1"/>
</dbReference>
<dbReference type="InterPro" id="IPR010499">
    <property type="entry name" value="AraC_E-bd"/>
</dbReference>
<evidence type="ECO:0000313" key="3">
    <source>
        <dbReference type="Proteomes" id="UP001595817"/>
    </source>
</evidence>
<dbReference type="InterPro" id="IPR029441">
    <property type="entry name" value="Cass2"/>
</dbReference>
<name>A0ABV8X1J5_9LACT</name>
<reference evidence="3" key="1">
    <citation type="journal article" date="2019" name="Int. J. Syst. Evol. Microbiol.">
        <title>The Global Catalogue of Microorganisms (GCM) 10K type strain sequencing project: providing services to taxonomists for standard genome sequencing and annotation.</title>
        <authorList>
            <consortium name="The Broad Institute Genomics Platform"/>
            <consortium name="The Broad Institute Genome Sequencing Center for Infectious Disease"/>
            <person name="Wu L."/>
            <person name="Ma J."/>
        </authorList>
    </citation>
    <scope>NUCLEOTIDE SEQUENCE [LARGE SCALE GENOMIC DNA]</scope>
    <source>
        <strain evidence="3">CCUG 59778</strain>
    </source>
</reference>
<protein>
    <submittedName>
        <fullName evidence="2">Effector binding domain-containing protein</fullName>
    </submittedName>
</protein>
<dbReference type="EMBL" id="JBHSEC010000001">
    <property type="protein sequence ID" value="MFC4408989.1"/>
    <property type="molecule type" value="Genomic_DNA"/>
</dbReference>
<comment type="caution">
    <text evidence="2">The sequence shown here is derived from an EMBL/GenBank/DDBJ whole genome shotgun (WGS) entry which is preliminary data.</text>
</comment>
<evidence type="ECO:0000313" key="2">
    <source>
        <dbReference type="EMBL" id="MFC4408989.1"/>
    </source>
</evidence>
<gene>
    <name evidence="2" type="ORF">ACFOZY_00925</name>
</gene>
<organism evidence="2 3">
    <name type="scientific">Chungangia koreensis</name>
    <dbReference type="NCBI Taxonomy" id="752657"/>
    <lineage>
        <taxon>Bacteria</taxon>
        <taxon>Bacillati</taxon>
        <taxon>Bacillota</taxon>
        <taxon>Bacilli</taxon>
        <taxon>Lactobacillales</taxon>
        <taxon>Chungangia</taxon>
    </lineage>
</organism>
<evidence type="ECO:0000259" key="1">
    <source>
        <dbReference type="SMART" id="SM00871"/>
    </source>
</evidence>
<dbReference type="Proteomes" id="UP001595817">
    <property type="component" value="Unassembled WGS sequence"/>
</dbReference>